<feature type="transmembrane region" description="Helical" evidence="1">
    <location>
        <begin position="196"/>
        <end position="214"/>
    </location>
</feature>
<accession>A0A2H0BKN7</accession>
<dbReference type="PANTHER" id="PTHR38454:SF1">
    <property type="entry name" value="INTEGRAL MEMBRANE PROTEIN"/>
    <property type="match status" value="1"/>
</dbReference>
<feature type="transmembrane region" description="Helical" evidence="1">
    <location>
        <begin position="174"/>
        <end position="190"/>
    </location>
</feature>
<dbReference type="PANTHER" id="PTHR38454">
    <property type="entry name" value="INTEGRAL MEMBRANE PROTEIN-RELATED"/>
    <property type="match status" value="1"/>
</dbReference>
<feature type="transmembrane region" description="Helical" evidence="1">
    <location>
        <begin position="104"/>
        <end position="125"/>
    </location>
</feature>
<feature type="transmembrane region" description="Helical" evidence="1">
    <location>
        <begin position="291"/>
        <end position="310"/>
    </location>
</feature>
<evidence type="ECO:0000313" key="3">
    <source>
        <dbReference type="Proteomes" id="UP000229334"/>
    </source>
</evidence>
<evidence type="ECO:0000256" key="1">
    <source>
        <dbReference type="SAM" id="Phobius"/>
    </source>
</evidence>
<dbReference type="Proteomes" id="UP000229334">
    <property type="component" value="Unassembled WGS sequence"/>
</dbReference>
<keyword evidence="1" id="KW-0472">Membrane</keyword>
<evidence type="ECO:0008006" key="4">
    <source>
        <dbReference type="Google" id="ProtNLM"/>
    </source>
</evidence>
<feature type="transmembrane region" description="Helical" evidence="1">
    <location>
        <begin position="317"/>
        <end position="337"/>
    </location>
</feature>
<keyword evidence="1" id="KW-0812">Transmembrane</keyword>
<feature type="transmembrane region" description="Helical" evidence="1">
    <location>
        <begin position="145"/>
        <end position="167"/>
    </location>
</feature>
<name>A0A2H0BKN7_9BACT</name>
<dbReference type="Pfam" id="PF09586">
    <property type="entry name" value="YfhO"/>
    <property type="match status" value="1"/>
</dbReference>
<reference evidence="2 3" key="1">
    <citation type="submission" date="2017-09" db="EMBL/GenBank/DDBJ databases">
        <title>Depth-based differentiation of microbial function through sediment-hosted aquifers and enrichment of novel symbionts in the deep terrestrial subsurface.</title>
        <authorList>
            <person name="Probst A.J."/>
            <person name="Ladd B."/>
            <person name="Jarett J.K."/>
            <person name="Geller-Mcgrath D.E."/>
            <person name="Sieber C.M."/>
            <person name="Emerson J.B."/>
            <person name="Anantharaman K."/>
            <person name="Thomas B.C."/>
            <person name="Malmstrom R."/>
            <person name="Stieglmeier M."/>
            <person name="Klingl A."/>
            <person name="Woyke T."/>
            <person name="Ryan C.M."/>
            <person name="Banfield J.F."/>
        </authorList>
    </citation>
    <scope>NUCLEOTIDE SEQUENCE [LARGE SCALE GENOMIC DNA]</scope>
    <source>
        <strain evidence="2">CG22_combo_CG10-13_8_21_14_all_37_9</strain>
    </source>
</reference>
<feature type="transmembrane region" description="Helical" evidence="1">
    <location>
        <begin position="357"/>
        <end position="377"/>
    </location>
</feature>
<dbReference type="InterPro" id="IPR018580">
    <property type="entry name" value="Uncharacterised_YfhO"/>
</dbReference>
<protein>
    <recommendedName>
        <fullName evidence="4">Membrane protein 6-pyruvoyl-tetrahydropterin synthase-related domain-containing protein</fullName>
    </recommendedName>
</protein>
<dbReference type="AlphaFoldDB" id="A0A2H0BKN7"/>
<feature type="transmembrane region" description="Helical" evidence="1">
    <location>
        <begin position="17"/>
        <end position="36"/>
    </location>
</feature>
<evidence type="ECO:0000313" key="2">
    <source>
        <dbReference type="EMBL" id="PIP58164.1"/>
    </source>
</evidence>
<feature type="transmembrane region" description="Helical" evidence="1">
    <location>
        <begin position="489"/>
        <end position="510"/>
    </location>
</feature>
<feature type="transmembrane region" description="Helical" evidence="1">
    <location>
        <begin position="389"/>
        <end position="413"/>
    </location>
</feature>
<feature type="transmembrane region" description="Helical" evidence="1">
    <location>
        <begin position="70"/>
        <end position="92"/>
    </location>
</feature>
<keyword evidence="1" id="KW-1133">Transmembrane helix</keyword>
<proteinExistence type="predicted"/>
<feature type="transmembrane region" description="Helical" evidence="1">
    <location>
        <begin position="226"/>
        <end position="248"/>
    </location>
</feature>
<sequence>MINFSKIFYGKISSNPYYFWIFIIGPIIILFLPLLWGKVFFGGGGDLTHASYPALEFFKTHYLSGLNPHLYLGFPLASSFQYAYFNPAYLLIFKIFDYLTAYHLILFIDLLLTAIFSYLLFSNLFSNKSSSVLATVVYVFNQSSLFRLLGSTIANGLFILPAIYWLIIKISAGRYWYTIGLALVFGYAFLSAHYQFIVMAFVGGLFFLFYQIWIQFDSNKLVWKNFYPVAYYFIGLLGGFLIGAPQILNLYRFFGYTTRSVTINYTYLKGFDLFKYLLPNLNIQQLTNQEFLPFIGIAPLFLVVIAFIFVLNKKNNLAIMSASGFILFFSLIFKYSPTSFILRHLPVFRYFAEPGRWLYVANLFLAILVALGLDFILKEKDSDLFQRILFYLKKITIVIFVLFFIVNILFYLLRDIIISVVQNYFDLNLYEGTSHLPIDFYHQLIVTLIDKLFSNFSLINLNVVLFLVTSGVLYLILKKYHSKQYLGYILIGLTIINLLASFFINISFFGRSQALSRPQFVEIINQRENNTNNFRVFSYLVGQAQYQKISALHPEASKEVELFSQEGLIGNINDFSLLGGVEGNIDRKVQQIIFLYLNNQDNSFTDKISLLSVLNTKYIVTPYEINDKNIDLISNISVTKFKVPLYLYENRKVLPRIFLAKDVNYLSENNDQINLKTILDPINDFSQTTFIECNNCQPTSNEMIDSVDNLEIQAYHDEDIKINTNLKQNRWLVVSNAKVLGWRVFIDGIEQKIYPANYILQGVFVSAGEHTVELIYQTKWWQL</sequence>
<comment type="caution">
    <text evidence="2">The sequence shown here is derived from an EMBL/GenBank/DDBJ whole genome shotgun (WGS) entry which is preliminary data.</text>
</comment>
<gene>
    <name evidence="2" type="ORF">COX02_01830</name>
</gene>
<organism evidence="2 3">
    <name type="scientific">Candidatus Vogelbacteria bacterium CG22_combo_CG10-13_8_21_14_all_37_9</name>
    <dbReference type="NCBI Taxonomy" id="1975046"/>
    <lineage>
        <taxon>Bacteria</taxon>
        <taxon>Candidatus Vogeliibacteriota</taxon>
    </lineage>
</organism>
<feature type="transmembrane region" description="Helical" evidence="1">
    <location>
        <begin position="458"/>
        <end position="477"/>
    </location>
</feature>
<dbReference type="EMBL" id="PCSX01000028">
    <property type="protein sequence ID" value="PIP58164.1"/>
    <property type="molecule type" value="Genomic_DNA"/>
</dbReference>